<proteinExistence type="inferred from homology"/>
<evidence type="ECO:0000256" key="1">
    <source>
        <dbReference type="ARBA" id="ARBA00005964"/>
    </source>
</evidence>
<evidence type="ECO:0000256" key="3">
    <source>
        <dbReference type="RuleBase" id="RU361235"/>
    </source>
</evidence>
<name>A0A917LG50_9NOCA</name>
<dbReference type="SUPFAM" id="SSF53474">
    <property type="entry name" value="alpha/beta-Hydrolases"/>
    <property type="match status" value="1"/>
</dbReference>
<reference evidence="5" key="1">
    <citation type="journal article" date="2014" name="Int. J. Syst. Evol. Microbiol.">
        <title>Complete genome sequence of Corynebacterium casei LMG S-19264T (=DSM 44701T), isolated from a smear-ripened cheese.</title>
        <authorList>
            <consortium name="US DOE Joint Genome Institute (JGI-PGF)"/>
            <person name="Walter F."/>
            <person name="Albersmeier A."/>
            <person name="Kalinowski J."/>
            <person name="Ruckert C."/>
        </authorList>
    </citation>
    <scope>NUCLEOTIDE SEQUENCE</scope>
    <source>
        <strain evidence="5">CCM 7905</strain>
    </source>
</reference>
<evidence type="ECO:0000313" key="6">
    <source>
        <dbReference type="Proteomes" id="UP000654257"/>
    </source>
</evidence>
<keyword evidence="2 3" id="KW-0378">Hydrolase</keyword>
<keyword evidence="6" id="KW-1185">Reference proteome</keyword>
<organism evidence="5 6">
    <name type="scientific">Rhodococcoides trifolii</name>
    <dbReference type="NCBI Taxonomy" id="908250"/>
    <lineage>
        <taxon>Bacteria</taxon>
        <taxon>Bacillati</taxon>
        <taxon>Actinomycetota</taxon>
        <taxon>Actinomycetes</taxon>
        <taxon>Mycobacteriales</taxon>
        <taxon>Nocardiaceae</taxon>
        <taxon>Rhodococcoides</taxon>
    </lineage>
</organism>
<evidence type="ECO:0000256" key="2">
    <source>
        <dbReference type="ARBA" id="ARBA00022801"/>
    </source>
</evidence>
<gene>
    <name evidence="5" type="ORF">GCM10007304_36930</name>
</gene>
<dbReference type="Pfam" id="PF00135">
    <property type="entry name" value="COesterase"/>
    <property type="match status" value="1"/>
</dbReference>
<evidence type="ECO:0000259" key="4">
    <source>
        <dbReference type="Pfam" id="PF00135"/>
    </source>
</evidence>
<dbReference type="RefSeq" id="WP_188546364.1">
    <property type="nucleotide sequence ID" value="NZ_BMCU01000004.1"/>
</dbReference>
<dbReference type="PROSITE" id="PS00122">
    <property type="entry name" value="CARBOXYLESTERASE_B_1"/>
    <property type="match status" value="1"/>
</dbReference>
<dbReference type="AlphaFoldDB" id="A0A917LG50"/>
<evidence type="ECO:0000313" key="5">
    <source>
        <dbReference type="EMBL" id="GGG19617.1"/>
    </source>
</evidence>
<protein>
    <recommendedName>
        <fullName evidence="3">Carboxylic ester hydrolase</fullName>
        <ecNumber evidence="3">3.1.1.-</ecNumber>
    </recommendedName>
</protein>
<accession>A0A917LG50</accession>
<reference evidence="5" key="2">
    <citation type="submission" date="2020-09" db="EMBL/GenBank/DDBJ databases">
        <authorList>
            <person name="Sun Q."/>
            <person name="Sedlacek I."/>
        </authorList>
    </citation>
    <scope>NUCLEOTIDE SEQUENCE</scope>
    <source>
        <strain evidence="5">CCM 7905</strain>
    </source>
</reference>
<dbReference type="EC" id="3.1.1.-" evidence="3"/>
<dbReference type="Gene3D" id="3.40.50.1820">
    <property type="entry name" value="alpha/beta hydrolase"/>
    <property type="match status" value="1"/>
</dbReference>
<dbReference type="InterPro" id="IPR019826">
    <property type="entry name" value="Carboxylesterase_B_AS"/>
</dbReference>
<dbReference type="PANTHER" id="PTHR11559">
    <property type="entry name" value="CARBOXYLESTERASE"/>
    <property type="match status" value="1"/>
</dbReference>
<sequence length="424" mass="44373">MPQTISGTTSGDLVVTEADGLIHARGVPYATAARFRDPVPIDSAGRTRDATRRGAACIQLPSRLDNVTGPIVDGLEQSEDCLVLSVTAPVRAQALPVMVWLHGGGYVSGSGESPMYDADLLAGEGVVVVRVGFRLGGFGYLTPDGLGDSNVGVQDQIEALRWVAANIGLFGGDPDTVTVFGQSAGGDAVLSLLACPDAVGLFRRAIVQSAPLGLRSGRAALFDTARTAFAAHFRTDPVAAPASDVLDAESAVTRAVRRFGAAGGMPFGPVAGRVPLSSDPDEALLASARRVELLIGHTKDDAAPFVDIVLSTLRLNRFGSVSRLFATPAVAVVTKLLFGVDDVVSMWRRAGGRVATYRVDWSPKAGPLGACHCIELPMLFGDQWADAPMLAGQMPPAALAARMRRTWAAFARNGVAEVPERSTF</sequence>
<feature type="domain" description="Carboxylesterase type B" evidence="4">
    <location>
        <begin position="25"/>
        <end position="312"/>
    </location>
</feature>
<dbReference type="Proteomes" id="UP000654257">
    <property type="component" value="Unassembled WGS sequence"/>
</dbReference>
<dbReference type="GO" id="GO:0016787">
    <property type="term" value="F:hydrolase activity"/>
    <property type="evidence" value="ECO:0007669"/>
    <property type="project" value="UniProtKB-KW"/>
</dbReference>
<dbReference type="InterPro" id="IPR029058">
    <property type="entry name" value="AB_hydrolase_fold"/>
</dbReference>
<comment type="similarity">
    <text evidence="1 3">Belongs to the type-B carboxylesterase/lipase family.</text>
</comment>
<dbReference type="InterPro" id="IPR050309">
    <property type="entry name" value="Type-B_Carboxylest/Lipase"/>
</dbReference>
<dbReference type="InterPro" id="IPR002018">
    <property type="entry name" value="CarbesteraseB"/>
</dbReference>
<comment type="caution">
    <text evidence="5">The sequence shown here is derived from an EMBL/GenBank/DDBJ whole genome shotgun (WGS) entry which is preliminary data.</text>
</comment>
<dbReference type="EMBL" id="BMCU01000004">
    <property type="protein sequence ID" value="GGG19617.1"/>
    <property type="molecule type" value="Genomic_DNA"/>
</dbReference>